<accession>A0A839ZF20</accession>
<reference evidence="5 6" key="1">
    <citation type="submission" date="2020-08" db="EMBL/GenBank/DDBJ databases">
        <title>Genomic Encyclopedia of Type Strains, Phase IV (KMG-IV): sequencing the most valuable type-strain genomes for metagenomic binning, comparative biology and taxonomic classification.</title>
        <authorList>
            <person name="Goeker M."/>
        </authorList>
    </citation>
    <scope>NUCLEOTIDE SEQUENCE [LARGE SCALE GENOMIC DNA]</scope>
    <source>
        <strain evidence="5 6">DSM 5895</strain>
    </source>
</reference>
<gene>
    <name evidence="5" type="ORF">FHS55_004066</name>
</gene>
<dbReference type="SUPFAM" id="SSF52467">
    <property type="entry name" value="DHS-like NAD/FAD-binding domain"/>
    <property type="match status" value="1"/>
</dbReference>
<dbReference type="PIRSF" id="PIRSF000089">
    <property type="entry name" value="Electra_flavoP_a"/>
    <property type="match status" value="1"/>
</dbReference>
<dbReference type="Pfam" id="PF01012">
    <property type="entry name" value="ETF"/>
    <property type="match status" value="1"/>
</dbReference>
<sequence>MNGILVFGNGAGGALDPASWGLGNLADELARKLGGAPVAGALVGSDVSAAAAIWAAGGPDRIMLIEHPSLAAYTSEAYIAAAQAIIGAVQPRLVIFPHSTDTSEWVPRLAAGLGCGLVTACSGLSAENARLLAVKPVCGGCIEASYAIEGELQMVTFAGSLPEGRRQAPPGEVVSLALPLFTPRVEWLADMANDADDGPKLKDARIVVAGGLGIGDSGNWLLVEAAASALHAAVGASRAAVEMGWAPSARQVGFSGAKIAPELYVAIGISGAQHHMAGLARAKTIVAINSDPNAVIFRHAHFGVVGDARLVVPAFLQRLTELRKQG</sequence>
<dbReference type="Proteomes" id="UP000533469">
    <property type="component" value="Unassembled WGS sequence"/>
</dbReference>
<protein>
    <submittedName>
        <fullName evidence="5">Electron transfer flavoprotein alpha subunit</fullName>
    </submittedName>
</protein>
<evidence type="ECO:0000313" key="5">
    <source>
        <dbReference type="EMBL" id="MBB3773431.1"/>
    </source>
</evidence>
<organism evidence="5 6">
    <name type="scientific">Ancylobacter tetraedralis</name>
    <dbReference type="NCBI Taxonomy" id="217068"/>
    <lineage>
        <taxon>Bacteria</taxon>
        <taxon>Pseudomonadati</taxon>
        <taxon>Pseudomonadota</taxon>
        <taxon>Alphaproteobacteria</taxon>
        <taxon>Hyphomicrobiales</taxon>
        <taxon>Xanthobacteraceae</taxon>
        <taxon>Ancylobacter</taxon>
    </lineage>
</organism>
<keyword evidence="3" id="KW-0285">Flavoprotein</keyword>
<dbReference type="Pfam" id="PF00766">
    <property type="entry name" value="ETF_alpha"/>
    <property type="match status" value="1"/>
</dbReference>
<dbReference type="InterPro" id="IPR014730">
    <property type="entry name" value="ETF_a/b_N"/>
</dbReference>
<keyword evidence="2" id="KW-0249">Electron transport</keyword>
<evidence type="ECO:0000256" key="3">
    <source>
        <dbReference type="PIRSR" id="PIRSR000089-1"/>
    </source>
</evidence>
<dbReference type="RefSeq" id="WP_183191569.1">
    <property type="nucleotide sequence ID" value="NZ_JACICD010000010.1"/>
</dbReference>
<dbReference type="PANTHER" id="PTHR43153">
    <property type="entry name" value="ELECTRON TRANSFER FLAVOPROTEIN ALPHA"/>
    <property type="match status" value="1"/>
</dbReference>
<dbReference type="GO" id="GO:0050660">
    <property type="term" value="F:flavin adenine dinucleotide binding"/>
    <property type="evidence" value="ECO:0007669"/>
    <property type="project" value="InterPro"/>
</dbReference>
<dbReference type="InterPro" id="IPR001308">
    <property type="entry name" value="ETF_a/FixB"/>
</dbReference>
<name>A0A839ZF20_9HYPH</name>
<comment type="similarity">
    <text evidence="1">Belongs to the ETF alpha-subunit/FixB family.</text>
</comment>
<comment type="caution">
    <text evidence="5">The sequence shown here is derived from an EMBL/GenBank/DDBJ whole genome shotgun (WGS) entry which is preliminary data.</text>
</comment>
<feature type="binding site" evidence="3">
    <location>
        <position position="289"/>
    </location>
    <ligand>
        <name>FAD</name>
        <dbReference type="ChEBI" id="CHEBI:57692"/>
    </ligand>
</feature>
<dbReference type="InterPro" id="IPR014731">
    <property type="entry name" value="ETF_asu_C"/>
</dbReference>
<evidence type="ECO:0000256" key="2">
    <source>
        <dbReference type="ARBA" id="ARBA00022982"/>
    </source>
</evidence>
<feature type="binding site" evidence="3">
    <location>
        <begin position="251"/>
        <end position="255"/>
    </location>
    <ligand>
        <name>FAD</name>
        <dbReference type="ChEBI" id="CHEBI:57692"/>
    </ligand>
</feature>
<dbReference type="EMBL" id="JACICD010000010">
    <property type="protein sequence ID" value="MBB3773431.1"/>
    <property type="molecule type" value="Genomic_DNA"/>
</dbReference>
<dbReference type="Gene3D" id="3.40.50.620">
    <property type="entry name" value="HUPs"/>
    <property type="match status" value="1"/>
</dbReference>
<evidence type="ECO:0000256" key="1">
    <source>
        <dbReference type="ARBA" id="ARBA00005817"/>
    </source>
</evidence>
<dbReference type="SUPFAM" id="SSF52402">
    <property type="entry name" value="Adenine nucleotide alpha hydrolases-like"/>
    <property type="match status" value="1"/>
</dbReference>
<dbReference type="InterPro" id="IPR014729">
    <property type="entry name" value="Rossmann-like_a/b/a_fold"/>
</dbReference>
<keyword evidence="2" id="KW-0813">Transport</keyword>
<proteinExistence type="inferred from homology"/>
<dbReference type="Gene3D" id="3.40.50.1220">
    <property type="entry name" value="TPP-binding domain"/>
    <property type="match status" value="1"/>
</dbReference>
<feature type="domain" description="Electron transfer flavoprotein alpha/beta-subunit N-terminal" evidence="4">
    <location>
        <begin position="4"/>
        <end position="195"/>
    </location>
</feature>
<dbReference type="PANTHER" id="PTHR43153:SF1">
    <property type="entry name" value="ELECTRON TRANSFER FLAVOPROTEIN SUBUNIT ALPHA, MITOCHONDRIAL"/>
    <property type="match status" value="1"/>
</dbReference>
<comment type="cofactor">
    <cofactor evidence="3">
        <name>FAD</name>
        <dbReference type="ChEBI" id="CHEBI:57692"/>
    </cofactor>
    <text evidence="3">Binds 1 FAD per dimer.</text>
</comment>
<keyword evidence="6" id="KW-1185">Reference proteome</keyword>
<dbReference type="InterPro" id="IPR029035">
    <property type="entry name" value="DHS-like_NAD/FAD-binding_dom"/>
</dbReference>
<feature type="binding site" evidence="3">
    <location>
        <begin position="237"/>
        <end position="238"/>
    </location>
    <ligand>
        <name>FAD</name>
        <dbReference type="ChEBI" id="CHEBI:57692"/>
    </ligand>
</feature>
<evidence type="ECO:0000313" key="6">
    <source>
        <dbReference type="Proteomes" id="UP000533469"/>
    </source>
</evidence>
<dbReference type="AlphaFoldDB" id="A0A839ZF20"/>
<feature type="binding site" evidence="3">
    <location>
        <begin position="268"/>
        <end position="275"/>
    </location>
    <ligand>
        <name>FAD</name>
        <dbReference type="ChEBI" id="CHEBI:57692"/>
    </ligand>
</feature>
<evidence type="ECO:0000259" key="4">
    <source>
        <dbReference type="SMART" id="SM00893"/>
    </source>
</evidence>
<dbReference type="SMART" id="SM00893">
    <property type="entry name" value="ETF"/>
    <property type="match status" value="1"/>
</dbReference>
<dbReference type="GO" id="GO:0009055">
    <property type="term" value="F:electron transfer activity"/>
    <property type="evidence" value="ECO:0007669"/>
    <property type="project" value="InterPro"/>
</dbReference>
<dbReference type="GO" id="GO:0033539">
    <property type="term" value="P:fatty acid beta-oxidation using acyl-CoA dehydrogenase"/>
    <property type="evidence" value="ECO:0007669"/>
    <property type="project" value="TreeGrafter"/>
</dbReference>
<keyword evidence="3" id="KW-0274">FAD</keyword>